<evidence type="ECO:0000256" key="1">
    <source>
        <dbReference type="SAM" id="SignalP"/>
    </source>
</evidence>
<gene>
    <name evidence="2" type="ORF">SAMN04488558_10832</name>
</gene>
<keyword evidence="3" id="KW-1185">Reference proteome</keyword>
<protein>
    <submittedName>
        <fullName evidence="2">Uncharacterized protein</fullName>
    </submittedName>
</protein>
<evidence type="ECO:0000313" key="2">
    <source>
        <dbReference type="EMBL" id="SEQ31456.1"/>
    </source>
</evidence>
<proteinExistence type="predicted"/>
<sequence>MKKNLIACGLAALLIASPQATIMNATSASVYAASEINFDQGSQSDEEYVQSVIDQFMALENLHAEVVNKDQADFDQTIDIDTKNLIVRTETTGEFGGIMYSYDDGTTAQDAQFEIDLMKQIYSDSGDAVDEVAKELEGKYIVNQYPEAKGQISQMIESYKNATDNLKEYENKDGVVTAYSEEMNISDNKDFAPLAEIYGENTTVKQGVIVDPKAETLTFETIIDIDEEALEETESDGLGISFNDYIQDSTSQVVLTPGSETLPALEDLDTISKEDLDKLLEEKGVKPI</sequence>
<dbReference type="Proteomes" id="UP000198833">
    <property type="component" value="Unassembled WGS sequence"/>
</dbReference>
<reference evidence="2 3" key="1">
    <citation type="submission" date="2016-10" db="EMBL/GenBank/DDBJ databases">
        <authorList>
            <person name="de Groot N.N."/>
        </authorList>
    </citation>
    <scope>NUCLEOTIDE SEQUENCE [LARGE SCALE GENOMIC DNA]</scope>
    <source>
        <strain evidence="2 3">DSM 15695</strain>
    </source>
</reference>
<dbReference type="AlphaFoldDB" id="A0A1H9F0G9"/>
<organism evidence="2 3">
    <name type="scientific">Ignavigranum ruoffiae</name>
    <dbReference type="NCBI Taxonomy" id="89093"/>
    <lineage>
        <taxon>Bacteria</taxon>
        <taxon>Bacillati</taxon>
        <taxon>Bacillota</taxon>
        <taxon>Bacilli</taxon>
        <taxon>Lactobacillales</taxon>
        <taxon>Aerococcaceae</taxon>
        <taxon>Ignavigranum</taxon>
    </lineage>
</organism>
<keyword evidence="1" id="KW-0732">Signal</keyword>
<feature type="signal peptide" evidence="1">
    <location>
        <begin position="1"/>
        <end position="20"/>
    </location>
</feature>
<feature type="chain" id="PRO_5038718993" evidence="1">
    <location>
        <begin position="21"/>
        <end position="288"/>
    </location>
</feature>
<evidence type="ECO:0000313" key="3">
    <source>
        <dbReference type="Proteomes" id="UP000198833"/>
    </source>
</evidence>
<accession>A0A1H9F0G9</accession>
<dbReference type="EMBL" id="FOEN01000008">
    <property type="protein sequence ID" value="SEQ31456.1"/>
    <property type="molecule type" value="Genomic_DNA"/>
</dbReference>
<name>A0A1H9F0G9_9LACT</name>
<dbReference type="RefSeq" id="WP_092572176.1">
    <property type="nucleotide sequence ID" value="NZ_CALUDV010000005.1"/>
</dbReference>